<evidence type="ECO:0000259" key="11">
    <source>
        <dbReference type="PROSITE" id="PS50157"/>
    </source>
</evidence>
<evidence type="ECO:0000256" key="8">
    <source>
        <dbReference type="ARBA" id="ARBA00038089"/>
    </source>
</evidence>
<dbReference type="VEuPathDB" id="FungiDB:SCODWIG_03913"/>
<keyword evidence="4" id="KW-0677">Repeat</keyword>
<evidence type="ECO:0000313" key="12">
    <source>
        <dbReference type="EMBL" id="SSD62151.1"/>
    </source>
</evidence>
<dbReference type="InterPro" id="IPR013087">
    <property type="entry name" value="Znf_C2H2_type"/>
</dbReference>
<dbReference type="GO" id="GO:0008270">
    <property type="term" value="F:zinc ion binding"/>
    <property type="evidence" value="ECO:0007669"/>
    <property type="project" value="UniProtKB-KW"/>
</dbReference>
<keyword evidence="2" id="KW-0678">Repressor</keyword>
<dbReference type="SMART" id="SM00355">
    <property type="entry name" value="ZnF_C2H2"/>
    <property type="match status" value="3"/>
</dbReference>
<feature type="domain" description="C2H2-type" evidence="11">
    <location>
        <begin position="76"/>
        <end position="106"/>
    </location>
</feature>
<dbReference type="InterPro" id="IPR050806">
    <property type="entry name" value="pacC/RIM101"/>
</dbReference>
<feature type="region of interest" description="Disordered" evidence="10">
    <location>
        <begin position="451"/>
        <end position="475"/>
    </location>
</feature>
<dbReference type="EMBL" id="UFAJ01001191">
    <property type="protein sequence ID" value="SSD62151.1"/>
    <property type="molecule type" value="Genomic_DNA"/>
</dbReference>
<feature type="region of interest" description="Disordered" evidence="10">
    <location>
        <begin position="1"/>
        <end position="53"/>
    </location>
</feature>
<keyword evidence="6" id="KW-0862">Zinc</keyword>
<feature type="region of interest" description="Disordered" evidence="10">
    <location>
        <begin position="168"/>
        <end position="188"/>
    </location>
</feature>
<evidence type="ECO:0000256" key="5">
    <source>
        <dbReference type="ARBA" id="ARBA00022771"/>
    </source>
</evidence>
<dbReference type="PANTHER" id="PTHR47257">
    <property type="entry name" value="PH-RESPONSE TRANSCRIPTION FACTOR PACC/RIM101"/>
    <property type="match status" value="1"/>
</dbReference>
<reference evidence="13" key="1">
    <citation type="submission" date="2018-06" db="EMBL/GenBank/DDBJ databases">
        <authorList>
            <person name="Guldener U."/>
        </authorList>
    </citation>
    <scope>NUCLEOTIDE SEQUENCE [LARGE SCALE GENOMIC DNA]</scope>
    <source>
        <strain evidence="13">UTAD17</strain>
    </source>
</reference>
<dbReference type="Pfam" id="PF00096">
    <property type="entry name" value="zf-C2H2"/>
    <property type="match status" value="1"/>
</dbReference>
<keyword evidence="13" id="KW-1185">Reference proteome</keyword>
<comment type="subcellular location">
    <subcellularLocation>
        <location evidence="1">Nucleus</location>
    </subcellularLocation>
</comment>
<feature type="domain" description="C2H2-type" evidence="11">
    <location>
        <begin position="112"/>
        <end position="141"/>
    </location>
</feature>
<protein>
    <recommendedName>
        <fullName evidence="11">C2H2-type domain-containing protein</fullName>
    </recommendedName>
</protein>
<evidence type="ECO:0000256" key="10">
    <source>
        <dbReference type="SAM" id="MobiDB-lite"/>
    </source>
</evidence>
<name>A0A376BC36_9ASCO</name>
<evidence type="ECO:0000256" key="2">
    <source>
        <dbReference type="ARBA" id="ARBA00022491"/>
    </source>
</evidence>
<dbReference type="AlphaFoldDB" id="A0A376BC36"/>
<evidence type="ECO:0000256" key="4">
    <source>
        <dbReference type="ARBA" id="ARBA00022737"/>
    </source>
</evidence>
<gene>
    <name evidence="12" type="ORF">SCODWIG_03913</name>
</gene>
<keyword evidence="7" id="KW-0539">Nucleus</keyword>
<dbReference type="SUPFAM" id="SSF57667">
    <property type="entry name" value="beta-beta-alpha zinc fingers"/>
    <property type="match status" value="2"/>
</dbReference>
<dbReference type="PROSITE" id="PS50157">
    <property type="entry name" value="ZINC_FINGER_C2H2_2"/>
    <property type="match status" value="3"/>
</dbReference>
<evidence type="ECO:0000256" key="9">
    <source>
        <dbReference type="PROSITE-ProRule" id="PRU00042"/>
    </source>
</evidence>
<dbReference type="FunFam" id="3.30.160.60:FF:002343">
    <property type="entry name" value="Zinc finger protein 33A"/>
    <property type="match status" value="1"/>
</dbReference>
<feature type="domain" description="C2H2-type" evidence="11">
    <location>
        <begin position="142"/>
        <end position="169"/>
    </location>
</feature>
<organism evidence="12 13">
    <name type="scientific">Saccharomycodes ludwigii</name>
    <dbReference type="NCBI Taxonomy" id="36035"/>
    <lineage>
        <taxon>Eukaryota</taxon>
        <taxon>Fungi</taxon>
        <taxon>Dikarya</taxon>
        <taxon>Ascomycota</taxon>
        <taxon>Saccharomycotina</taxon>
        <taxon>Saccharomycetes</taxon>
        <taxon>Saccharomycodales</taxon>
        <taxon>Saccharomycodaceae</taxon>
        <taxon>Saccharomycodes</taxon>
    </lineage>
</organism>
<evidence type="ECO:0000256" key="3">
    <source>
        <dbReference type="ARBA" id="ARBA00022723"/>
    </source>
</evidence>
<dbReference type="GO" id="GO:0045944">
    <property type="term" value="P:positive regulation of transcription by RNA polymerase II"/>
    <property type="evidence" value="ECO:0007669"/>
    <property type="project" value="TreeGrafter"/>
</dbReference>
<keyword evidence="3" id="KW-0479">Metal-binding</keyword>
<feature type="compositionally biased region" description="Low complexity" evidence="10">
    <location>
        <begin position="276"/>
        <end position="288"/>
    </location>
</feature>
<dbReference type="PANTHER" id="PTHR47257:SF1">
    <property type="entry name" value="PH-RESPONSE TRANSCRIPTION FACTOR PACC_RIM101"/>
    <property type="match status" value="1"/>
</dbReference>
<dbReference type="Proteomes" id="UP000262825">
    <property type="component" value="Unassembled WGS sequence"/>
</dbReference>
<evidence type="ECO:0000256" key="1">
    <source>
        <dbReference type="ARBA" id="ARBA00004123"/>
    </source>
</evidence>
<evidence type="ECO:0000313" key="13">
    <source>
        <dbReference type="Proteomes" id="UP000262825"/>
    </source>
</evidence>
<sequence length="675" mass="74837">MTSLNDLLNHPAAEDISDTNTTLLPSPPTSHFSSSYSSSSSEENDNINEAGNINVQKTIDRNAGYILPENNENNVLICKWDGCGLEFPQAEVLYQHLCQDHVGRKSQKNLQLTCRWDECTVQTVKRDHITSHLRVHIPLKPFKCSVCEKKFKRPQDLKKHVKIHFKKTPRKKRTISKSDNGSGINKKAHDTTFTVTGKLPLLNVSNNNTPHKLFINQNPLQPFNTPPNTYQTNTLSKTDLKTFIGTRNDMIVKKPVYSLELSQSIQNLTLPPLSINARNNDSSNNINHSRSKNAGMDNSSNNLPPLCSLRTASNFFTKLTNNMNLAAPVGDTADTIINSEIIHSRSNSTNSSYGTIRTCNGGDNCSGGCTPIVPTTVNINNCTYSNPSAVNNSYTHNLPPLSMCVSNTPVVNNTLSAMNTAKNSLNLSEYPSILPFPGTTYTSSAAAAASSSSSSSSATNTNNNNSNPSPIANPIHRTISNNISLGQQAFHFGQNMYSAYNNTNTNIYNDGATLINNVTAAKNKNNCNTNHFQPGVVHNTNGSTKSINSLYSYQNPSDYVSYSVYQKANGHTNDTEDEEEEEEDCDDEYDDYEYTLLLAKIFRDYLVCELCEQYLEKEKEEEESDKFNINISIPDATENDDTMSTTECKGDNHDIVTTMSRFNDLTLDYPEIRIV</sequence>
<keyword evidence="5 9" id="KW-0863">Zinc-finger</keyword>
<evidence type="ECO:0000256" key="7">
    <source>
        <dbReference type="ARBA" id="ARBA00023242"/>
    </source>
</evidence>
<accession>A0A376BC36</accession>
<feature type="compositionally biased region" description="Low complexity" evidence="10">
    <location>
        <begin position="29"/>
        <end position="41"/>
    </location>
</feature>
<feature type="region of interest" description="Disordered" evidence="10">
    <location>
        <begin position="276"/>
        <end position="302"/>
    </location>
</feature>
<dbReference type="GO" id="GO:0005634">
    <property type="term" value="C:nucleus"/>
    <property type="evidence" value="ECO:0007669"/>
    <property type="project" value="UniProtKB-SubCell"/>
</dbReference>
<dbReference type="OrthoDB" id="6155966at2759"/>
<proteinExistence type="inferred from homology"/>
<comment type="similarity">
    <text evidence="8">Belongs to the pacC/RIM101 family.</text>
</comment>
<dbReference type="InterPro" id="IPR036236">
    <property type="entry name" value="Znf_C2H2_sf"/>
</dbReference>
<dbReference type="PROSITE" id="PS00028">
    <property type="entry name" value="ZINC_FINGER_C2H2_1"/>
    <property type="match status" value="2"/>
</dbReference>
<evidence type="ECO:0000256" key="6">
    <source>
        <dbReference type="ARBA" id="ARBA00022833"/>
    </source>
</evidence>
<dbReference type="Gene3D" id="3.30.160.60">
    <property type="entry name" value="Classic Zinc Finger"/>
    <property type="match status" value="2"/>
</dbReference>